<evidence type="ECO:0000256" key="1">
    <source>
        <dbReference type="SAM" id="Phobius"/>
    </source>
</evidence>
<reference evidence="2 3" key="1">
    <citation type="submission" date="2024-04" db="EMBL/GenBank/DDBJ databases">
        <title>Genome assembly C_amara_ONT_v2.</title>
        <authorList>
            <person name="Yant L."/>
            <person name="Moore C."/>
            <person name="Slenker M."/>
        </authorList>
    </citation>
    <scope>NUCLEOTIDE SEQUENCE [LARGE SCALE GENOMIC DNA]</scope>
    <source>
        <tissue evidence="2">Leaf</tissue>
    </source>
</reference>
<dbReference type="FunFam" id="3.90.550.50:FF:000061">
    <property type="entry name" value="AT4g00300 protein"/>
    <property type="match status" value="1"/>
</dbReference>
<protein>
    <submittedName>
        <fullName evidence="2">Uncharacterized protein</fullName>
    </submittedName>
</protein>
<evidence type="ECO:0000313" key="3">
    <source>
        <dbReference type="Proteomes" id="UP001558713"/>
    </source>
</evidence>
<organism evidence="2 3">
    <name type="scientific">Cardamine amara subsp. amara</name>
    <dbReference type="NCBI Taxonomy" id="228776"/>
    <lineage>
        <taxon>Eukaryota</taxon>
        <taxon>Viridiplantae</taxon>
        <taxon>Streptophyta</taxon>
        <taxon>Embryophyta</taxon>
        <taxon>Tracheophyta</taxon>
        <taxon>Spermatophyta</taxon>
        <taxon>Magnoliopsida</taxon>
        <taxon>eudicotyledons</taxon>
        <taxon>Gunneridae</taxon>
        <taxon>Pentapetalae</taxon>
        <taxon>rosids</taxon>
        <taxon>malvids</taxon>
        <taxon>Brassicales</taxon>
        <taxon>Brassicaceae</taxon>
        <taxon>Cardamineae</taxon>
        <taxon>Cardamine</taxon>
    </lineage>
</organism>
<keyword evidence="1" id="KW-0812">Transmembrane</keyword>
<name>A0ABD1B3N2_CARAN</name>
<dbReference type="Pfam" id="PF04646">
    <property type="entry name" value="DUF604"/>
    <property type="match status" value="1"/>
</dbReference>
<dbReference type="PANTHER" id="PTHR10811">
    <property type="entry name" value="FRINGE-RELATED"/>
    <property type="match status" value="1"/>
</dbReference>
<dbReference type="EMBL" id="JBANAX010000336">
    <property type="protein sequence ID" value="KAL1213587.1"/>
    <property type="molecule type" value="Genomic_DNA"/>
</dbReference>
<gene>
    <name evidence="2" type="ORF">V5N11_000658</name>
</gene>
<accession>A0ABD1B3N2</accession>
<evidence type="ECO:0000313" key="2">
    <source>
        <dbReference type="EMBL" id="KAL1213587.1"/>
    </source>
</evidence>
<proteinExistence type="predicted"/>
<dbReference type="InterPro" id="IPR006740">
    <property type="entry name" value="DUF604"/>
</dbReference>
<keyword evidence="1" id="KW-1133">Transmembrane helix</keyword>
<sequence length="510" mass="58710">MGENNHNHNHKEQKLSFYDKSNKPFSSSSSSSQCSFTAIIVLLIFLSYLLYSFSFISFINPYSPSLIPNSLLVPVIRLGSGQAPEEKTDIKHIVFGIAASSDLWKHRREYVKTWWKPNGEMNGAVWLDKPVNDSVSSSSLPEIKISSDTSSFKYRYRNGHRSAIRITRIVSETVRMLNGTESERNVRWVVMGDDDTVFFTENLVRVLRKYDHKQFYYIGAPSESHLQNLHQFSYGMAYGGGGFAISYPLAKVLEKMQDRCIERYSDLYGSDDRIHACVAELGVPLTREVGFHQFDVYGNLMGLLSVHPQAPIVSIHHLDVADPIFPNTNRVKALKRLMNAAKLDSASLVQQSICYDTTRQWTISVSWGYTVQITRTYMPARMMEMPTRTFNDWHKRHDYTNVAFNTRPITYTDCQRPRVFYNSFVVKSSSSDTTISEYLRYKEWYPTCDWGIPDPSDINRIFVYKKVNPDRWNKARRRDCCRLMPTTKKGTMVINVTACANDEIVAYSDK</sequence>
<feature type="transmembrane region" description="Helical" evidence="1">
    <location>
        <begin position="36"/>
        <end position="59"/>
    </location>
</feature>
<keyword evidence="1" id="KW-0472">Membrane</keyword>
<dbReference type="Proteomes" id="UP001558713">
    <property type="component" value="Unassembled WGS sequence"/>
</dbReference>
<keyword evidence="3" id="KW-1185">Reference proteome</keyword>
<comment type="caution">
    <text evidence="2">The sequence shown here is derived from an EMBL/GenBank/DDBJ whole genome shotgun (WGS) entry which is preliminary data.</text>
</comment>
<dbReference type="Gene3D" id="3.90.550.50">
    <property type="match status" value="1"/>
</dbReference>
<dbReference type="AlphaFoldDB" id="A0ABD1B3N2"/>